<keyword evidence="9" id="KW-0378">Hydrolase</keyword>
<reference evidence="20" key="1">
    <citation type="submission" date="2020-05" db="UniProtKB">
        <authorList>
            <consortium name="EnsemblMetazoa"/>
        </authorList>
    </citation>
    <scope>IDENTIFICATION</scope>
    <source>
        <strain evidence="20">USDA</strain>
    </source>
</reference>
<comment type="similarity">
    <text evidence="4 15">Belongs to the glycosyl hydrolase 13 family.</text>
</comment>
<organism evidence="20 21">
    <name type="scientific">Stomoxys calcitrans</name>
    <name type="common">Stable fly</name>
    <name type="synonym">Conops calcitrans</name>
    <dbReference type="NCBI Taxonomy" id="35570"/>
    <lineage>
        <taxon>Eukaryota</taxon>
        <taxon>Metazoa</taxon>
        <taxon>Ecdysozoa</taxon>
        <taxon>Arthropoda</taxon>
        <taxon>Hexapoda</taxon>
        <taxon>Insecta</taxon>
        <taxon>Pterygota</taxon>
        <taxon>Neoptera</taxon>
        <taxon>Endopterygota</taxon>
        <taxon>Diptera</taxon>
        <taxon>Brachycera</taxon>
        <taxon>Muscomorpha</taxon>
        <taxon>Muscoidea</taxon>
        <taxon>Muscidae</taxon>
        <taxon>Stomoxys</taxon>
    </lineage>
</organism>
<dbReference type="PRINTS" id="PR00110">
    <property type="entry name" value="ALPHAAMYLASE"/>
</dbReference>
<feature type="compositionally biased region" description="Acidic residues" evidence="16">
    <location>
        <begin position="984"/>
        <end position="994"/>
    </location>
</feature>
<keyword evidence="17" id="KW-0472">Membrane</keyword>
<evidence type="ECO:0000256" key="17">
    <source>
        <dbReference type="SAM" id="Phobius"/>
    </source>
</evidence>
<dbReference type="SUPFAM" id="SSF51011">
    <property type="entry name" value="Glycosyl hydrolase domain"/>
    <property type="match status" value="1"/>
</dbReference>
<feature type="compositionally biased region" description="Basic and acidic residues" evidence="16">
    <location>
        <begin position="635"/>
        <end position="644"/>
    </location>
</feature>
<dbReference type="Gene3D" id="2.60.40.1180">
    <property type="entry name" value="Golgi alpha-mannosidase II"/>
    <property type="match status" value="1"/>
</dbReference>
<dbReference type="AlphaFoldDB" id="A0A1I8PLT6"/>
<feature type="compositionally biased region" description="Basic and acidic residues" evidence="16">
    <location>
        <begin position="722"/>
        <end position="735"/>
    </location>
</feature>
<keyword evidence="8" id="KW-0732">Signal</keyword>
<dbReference type="GO" id="GO:0004556">
    <property type="term" value="F:alpha-amylase activity"/>
    <property type="evidence" value="ECO:0007669"/>
    <property type="project" value="UniProtKB-EC"/>
</dbReference>
<keyword evidence="13" id="KW-0119">Carbohydrate metabolism</keyword>
<feature type="compositionally biased region" description="Polar residues" evidence="16">
    <location>
        <begin position="682"/>
        <end position="694"/>
    </location>
</feature>
<evidence type="ECO:0000256" key="2">
    <source>
        <dbReference type="ARBA" id="ARBA00001913"/>
    </source>
</evidence>
<evidence type="ECO:0000256" key="6">
    <source>
        <dbReference type="ARBA" id="ARBA00012595"/>
    </source>
</evidence>
<evidence type="ECO:0000313" key="20">
    <source>
        <dbReference type="EnsemblMetazoa" id="SCAU009279-PA"/>
    </source>
</evidence>
<evidence type="ECO:0000256" key="12">
    <source>
        <dbReference type="ARBA" id="ARBA00023214"/>
    </source>
</evidence>
<dbReference type="VEuPathDB" id="VectorBase:SCAU009279"/>
<dbReference type="SMART" id="SM00632">
    <property type="entry name" value="Aamy_C"/>
    <property type="match status" value="1"/>
</dbReference>
<evidence type="ECO:0000256" key="8">
    <source>
        <dbReference type="ARBA" id="ARBA00022729"/>
    </source>
</evidence>
<dbReference type="InterPro" id="IPR006046">
    <property type="entry name" value="Alpha_amylase"/>
</dbReference>
<dbReference type="STRING" id="35570.A0A1I8PLT6"/>
<keyword evidence="11" id="KW-1015">Disulfide bond</keyword>
<feature type="region of interest" description="Disordered" evidence="16">
    <location>
        <begin position="595"/>
        <end position="1122"/>
    </location>
</feature>
<evidence type="ECO:0000259" key="19">
    <source>
        <dbReference type="SMART" id="SM00642"/>
    </source>
</evidence>
<dbReference type="OrthoDB" id="550577at2759"/>
<dbReference type="Gene3D" id="3.20.20.80">
    <property type="entry name" value="Glycosidases"/>
    <property type="match status" value="1"/>
</dbReference>
<evidence type="ECO:0000256" key="15">
    <source>
        <dbReference type="RuleBase" id="RU003615"/>
    </source>
</evidence>
<dbReference type="Pfam" id="PF02806">
    <property type="entry name" value="Alpha-amylase_C"/>
    <property type="match status" value="1"/>
</dbReference>
<accession>A0A1I8PLT6</accession>
<keyword evidence="21" id="KW-1185">Reference proteome</keyword>
<feature type="transmembrane region" description="Helical" evidence="17">
    <location>
        <begin position="21"/>
        <end position="43"/>
    </location>
</feature>
<dbReference type="EC" id="3.2.1.1" evidence="6"/>
<feature type="compositionally biased region" description="Acidic residues" evidence="16">
    <location>
        <begin position="783"/>
        <end position="792"/>
    </location>
</feature>
<keyword evidence="14" id="KW-0326">Glycosidase</keyword>
<gene>
    <name evidence="20" type="primary">106091978</name>
</gene>
<dbReference type="KEGG" id="scac:106091978"/>
<feature type="compositionally biased region" description="Acidic residues" evidence="16">
    <location>
        <begin position="711"/>
        <end position="721"/>
    </location>
</feature>
<evidence type="ECO:0000256" key="16">
    <source>
        <dbReference type="SAM" id="MobiDB-lite"/>
    </source>
</evidence>
<evidence type="ECO:0000256" key="11">
    <source>
        <dbReference type="ARBA" id="ARBA00023157"/>
    </source>
</evidence>
<evidence type="ECO:0000259" key="18">
    <source>
        <dbReference type="SMART" id="SM00632"/>
    </source>
</evidence>
<protein>
    <recommendedName>
        <fullName evidence="6">alpha-amylase</fullName>
        <ecNumber evidence="6">3.2.1.1</ecNumber>
    </recommendedName>
</protein>
<keyword evidence="17" id="KW-0812">Transmembrane</keyword>
<feature type="compositionally biased region" description="Basic and acidic residues" evidence="16">
    <location>
        <begin position="604"/>
        <end position="625"/>
    </location>
</feature>
<evidence type="ECO:0000313" key="21">
    <source>
        <dbReference type="Proteomes" id="UP000095300"/>
    </source>
</evidence>
<evidence type="ECO:0000256" key="1">
    <source>
        <dbReference type="ARBA" id="ARBA00000548"/>
    </source>
</evidence>
<evidence type="ECO:0000256" key="9">
    <source>
        <dbReference type="ARBA" id="ARBA00022801"/>
    </source>
</evidence>
<dbReference type="Pfam" id="PF00128">
    <property type="entry name" value="Alpha-amylase"/>
    <property type="match status" value="1"/>
</dbReference>
<keyword evidence="12" id="KW-0868">Chloride</keyword>
<evidence type="ECO:0000256" key="13">
    <source>
        <dbReference type="ARBA" id="ARBA00023277"/>
    </source>
</evidence>
<dbReference type="CDD" id="cd11317">
    <property type="entry name" value="AmyAc_bac_euk_AmyA"/>
    <property type="match status" value="1"/>
</dbReference>
<feature type="domain" description="Glycosyl hydrolase family 13 catalytic" evidence="19">
    <location>
        <begin position="77"/>
        <end position="471"/>
    </location>
</feature>
<feature type="compositionally biased region" description="Basic and acidic residues" evidence="16">
    <location>
        <begin position="1001"/>
        <end position="1025"/>
    </location>
</feature>
<dbReference type="InterPro" id="IPR006048">
    <property type="entry name" value="A-amylase/branching_C"/>
</dbReference>
<dbReference type="Proteomes" id="UP000095300">
    <property type="component" value="Unassembled WGS sequence"/>
</dbReference>
<dbReference type="PANTHER" id="PTHR43447">
    <property type="entry name" value="ALPHA-AMYLASE"/>
    <property type="match status" value="1"/>
</dbReference>
<feature type="compositionally biased region" description="Acidic residues" evidence="16">
    <location>
        <begin position="907"/>
        <end position="939"/>
    </location>
</feature>
<dbReference type="SMART" id="SM00642">
    <property type="entry name" value="Aamy"/>
    <property type="match status" value="1"/>
</dbReference>
<evidence type="ECO:0000256" key="3">
    <source>
        <dbReference type="ARBA" id="ARBA00001923"/>
    </source>
</evidence>
<feature type="compositionally biased region" description="Polar residues" evidence="16">
    <location>
        <begin position="1045"/>
        <end position="1057"/>
    </location>
</feature>
<feature type="compositionally biased region" description="Basic and acidic residues" evidence="16">
    <location>
        <begin position="867"/>
        <end position="906"/>
    </location>
</feature>
<feature type="compositionally biased region" description="Basic and acidic residues" evidence="16">
    <location>
        <begin position="773"/>
        <end position="782"/>
    </location>
</feature>
<dbReference type="InterPro" id="IPR006047">
    <property type="entry name" value="GH13_cat_dom"/>
</dbReference>
<feature type="compositionally biased region" description="Basic and acidic residues" evidence="16">
    <location>
        <begin position="1059"/>
        <end position="1106"/>
    </location>
</feature>
<feature type="compositionally biased region" description="Basic and acidic residues" evidence="16">
    <location>
        <begin position="795"/>
        <end position="813"/>
    </location>
</feature>
<evidence type="ECO:0000256" key="4">
    <source>
        <dbReference type="ARBA" id="ARBA00008061"/>
    </source>
</evidence>
<dbReference type="InterPro" id="IPR017853">
    <property type="entry name" value="GH"/>
</dbReference>
<name>A0A1I8PLT6_STOCA</name>
<dbReference type="GO" id="GO:0046872">
    <property type="term" value="F:metal ion binding"/>
    <property type="evidence" value="ECO:0007669"/>
    <property type="project" value="UniProtKB-KW"/>
</dbReference>
<comment type="subunit">
    <text evidence="5">Monomer.</text>
</comment>
<dbReference type="GO" id="GO:0005975">
    <property type="term" value="P:carbohydrate metabolic process"/>
    <property type="evidence" value="ECO:0007669"/>
    <property type="project" value="InterPro"/>
</dbReference>
<dbReference type="SUPFAM" id="SSF51445">
    <property type="entry name" value="(Trans)glycosidases"/>
    <property type="match status" value="1"/>
</dbReference>
<comment type="cofactor">
    <cofactor evidence="2">
        <name>Ca(2+)</name>
        <dbReference type="ChEBI" id="CHEBI:29108"/>
    </cofactor>
</comment>
<feature type="domain" description="Alpha-amylase C-terminal" evidence="18">
    <location>
        <begin position="489"/>
        <end position="588"/>
    </location>
</feature>
<comment type="cofactor">
    <cofactor evidence="3">
        <name>chloride</name>
        <dbReference type="ChEBI" id="CHEBI:17996"/>
    </cofactor>
</comment>
<comment type="catalytic activity">
    <reaction evidence="1">
        <text>Endohydrolysis of (1-&gt;4)-alpha-D-glucosidic linkages in polysaccharides containing three or more (1-&gt;4)-alpha-linked D-glucose units.</text>
        <dbReference type="EC" id="3.2.1.1"/>
    </reaction>
</comment>
<evidence type="ECO:0000256" key="5">
    <source>
        <dbReference type="ARBA" id="ARBA00011245"/>
    </source>
</evidence>
<dbReference type="InterPro" id="IPR013780">
    <property type="entry name" value="Glyco_hydro_b"/>
</dbReference>
<evidence type="ECO:0000256" key="14">
    <source>
        <dbReference type="ARBA" id="ARBA00023295"/>
    </source>
</evidence>
<dbReference type="EnsemblMetazoa" id="SCAU009279-RA">
    <property type="protein sequence ID" value="SCAU009279-PA"/>
    <property type="gene ID" value="SCAU009279"/>
</dbReference>
<dbReference type="InterPro" id="IPR031319">
    <property type="entry name" value="A-amylase_C"/>
</dbReference>
<evidence type="ECO:0000256" key="10">
    <source>
        <dbReference type="ARBA" id="ARBA00022837"/>
    </source>
</evidence>
<keyword evidence="7" id="KW-0479">Metal-binding</keyword>
<feature type="compositionally biased region" description="Acidic residues" evidence="16">
    <location>
        <begin position="665"/>
        <end position="678"/>
    </location>
</feature>
<proteinExistence type="inferred from homology"/>
<keyword evidence="10" id="KW-0106">Calcium</keyword>
<evidence type="ECO:0000256" key="7">
    <source>
        <dbReference type="ARBA" id="ARBA00022723"/>
    </source>
</evidence>
<keyword evidence="17" id="KW-1133">Transmembrane helix</keyword>
<sequence length="1171" mass="129270">MTMRLKSKRQSTNQRLTTHVAIIWVICLLTKATTSMGYVAHLWGETQQRVARQLSDQGVKHSDPGGYHRPHFAAGRAVMVQLFEWKFVDIAEECRSFLGPQGYAGVQLSPVLEHTVIKTDSLSHPWWQRYETISYRLASRSGDETDFWSMSRICNDHGVRIYVDVVLNHMAAPLHLLVNGSQQDSIVDTLLASNVNISNLNYAEVPYAAQDFHRKCEIGKSVASSDSHEMRNCQLNGHPDLDHSRAAVRLSIAKMLNKFIDMGVAGFRIDTAKHIWPIDLKLIYAQLKDLDKEFNFEDKARPFMYHDVFDIGLDLISKTEYSTYGVVSEYLYAAELATILNGKVPLSSLINWGPAMGFLPHEDALIFIDSHDTQRGLPRDLGTNHLITHKQRQKYIMANALMLSHPYGRIKRVMSSYYFPEKDIDQGPPAGENDTDTIGSPQFNEEGLCTYYSGWVCEHRWPPLVRLMKLANYFSVPGQEEQSVIHFQTDGPNHIAFCRGQKAFVAMNNDEERDFVKEVYTCLEEGVYCDVISGGLKEDGQECEGLRLEVNAKGYAQLKLPVGEEPQNLDDFTGETNFGVLVVYVGSKVGLKQEDVDQPLANGEDSKSQDKATEEGEVEEGKGENAQEGDEQEVEASKDVKSPSDAEETTEQQASTDDKSTVAENEADFETGSDEADEGTLNKDQANVDDTGTSDAEGETQNVEENKEEPAADEQEEEEVLGEDKGEKAENWKTDEESEEENTALAEDNNTDESLVVEELGKTDEGAEDPEVKDETEVVEEKEGTEDVENPIDTELPKESEAATESEVEKGAGGEEGLEGNEELSGADVVEETENLVPELSKDAEEVEQPSVNKDNDQGSAAVEELEVNKQTKEDKGTETVEEQEKDKEMEKADDTEVAKVSKVGEEIEVAGESEEAEELEAAEESEAVGVGEENEGPDAAEKAEVAENSKAVEVAEKSEAAEEPVVAGVGEEHKVPDAAEGTENVEDTTELEATEQFVVPKEDNGPNGVKVEDPEVAEEAKVSEELDLEQAENPEIVKDKDAANNDNGETGASETPQENEKEIQLNENKTELEAKETPAEKIDKRQAADNEETLHNTEEQIERSAAEAASSANSIKQNSQQATFVENNNNIVVNLPSPPSSNATQMEADKVIKAEVPGIFPIAKQRQGNG</sequence>